<dbReference type="RefSeq" id="WP_275276949.1">
    <property type="nucleotide sequence ID" value="NZ_CP119108.1"/>
</dbReference>
<feature type="compositionally biased region" description="Pro residues" evidence="1">
    <location>
        <begin position="1"/>
        <end position="10"/>
    </location>
</feature>
<dbReference type="Proteomes" id="UP001214553">
    <property type="component" value="Chromosome"/>
</dbReference>
<evidence type="ECO:0000313" key="4">
    <source>
        <dbReference type="Proteomes" id="UP001214553"/>
    </source>
</evidence>
<feature type="transmembrane region" description="Helical" evidence="2">
    <location>
        <begin position="50"/>
        <end position="73"/>
    </location>
</feature>
<keyword evidence="2" id="KW-1133">Transmembrane helix</keyword>
<evidence type="ECO:0000313" key="3">
    <source>
        <dbReference type="EMBL" id="WEG07611.1"/>
    </source>
</evidence>
<keyword evidence="2" id="KW-0812">Transmembrane</keyword>
<reference evidence="3 4" key="1">
    <citation type="submission" date="2023-03" db="EMBL/GenBank/DDBJ databases">
        <title>Genome sequence of Microbacterium sp. KACC 23027.</title>
        <authorList>
            <person name="Kim S."/>
            <person name="Heo J."/>
            <person name="Kwon S.-W."/>
        </authorList>
    </citation>
    <scope>NUCLEOTIDE SEQUENCE [LARGE SCALE GENOMIC DNA]</scope>
    <source>
        <strain evidence="3 4">KACC 23027</strain>
    </source>
</reference>
<dbReference type="Pfam" id="PF04977">
    <property type="entry name" value="DivIC"/>
    <property type="match status" value="1"/>
</dbReference>
<name>A0ABY8BTW7_9MICO</name>
<keyword evidence="2" id="KW-0472">Membrane</keyword>
<gene>
    <name evidence="3" type="ORF">PU630_10110</name>
</gene>
<evidence type="ECO:0000256" key="2">
    <source>
        <dbReference type="SAM" id="Phobius"/>
    </source>
</evidence>
<sequence length="194" mass="21360">MVRRPTPPSPVSETADRSPQKAKKTRDAASTPRRTVDVRAWLAGSRLSGFTAIMLGLVVIAVFVLVPTVGTYIGQRQQIAELEHSVQVTKEQIAELNRQRTRWDDPAYITTQARERLYFTKPSEIVYLVEDDLPDTDIPRDKAPVSDTVQTTKTDWMSQFVRSLAASGLAKTAVASTDDPGSSRHPAPSPSGSR</sequence>
<accession>A0ABY8BTW7</accession>
<dbReference type="EMBL" id="CP119108">
    <property type="protein sequence ID" value="WEG07611.1"/>
    <property type="molecule type" value="Genomic_DNA"/>
</dbReference>
<evidence type="ECO:0000256" key="1">
    <source>
        <dbReference type="SAM" id="MobiDB-lite"/>
    </source>
</evidence>
<protein>
    <submittedName>
        <fullName evidence="3">Septum formation initiator family protein</fullName>
    </submittedName>
</protein>
<proteinExistence type="predicted"/>
<keyword evidence="4" id="KW-1185">Reference proteome</keyword>
<organism evidence="3 4">
    <name type="scientific">Microbacterium horticulturae</name>
    <dbReference type="NCBI Taxonomy" id="3028316"/>
    <lineage>
        <taxon>Bacteria</taxon>
        <taxon>Bacillati</taxon>
        <taxon>Actinomycetota</taxon>
        <taxon>Actinomycetes</taxon>
        <taxon>Micrococcales</taxon>
        <taxon>Microbacteriaceae</taxon>
        <taxon>Microbacterium</taxon>
    </lineage>
</organism>
<feature type="region of interest" description="Disordered" evidence="1">
    <location>
        <begin position="1"/>
        <end position="31"/>
    </location>
</feature>
<feature type="region of interest" description="Disordered" evidence="1">
    <location>
        <begin position="171"/>
        <end position="194"/>
    </location>
</feature>
<dbReference type="InterPro" id="IPR007060">
    <property type="entry name" value="FtsL/DivIC"/>
</dbReference>